<evidence type="ECO:0000313" key="3">
    <source>
        <dbReference type="Proteomes" id="UP000039865"/>
    </source>
</evidence>
<proteinExistence type="predicted"/>
<keyword evidence="3" id="KW-1185">Reference proteome</keyword>
<name>A0A077ZZE7_STYLE</name>
<keyword evidence="1" id="KW-0175">Coiled coil</keyword>
<organism evidence="2 3">
    <name type="scientific">Stylonychia lemnae</name>
    <name type="common">Ciliate</name>
    <dbReference type="NCBI Taxonomy" id="5949"/>
    <lineage>
        <taxon>Eukaryota</taxon>
        <taxon>Sar</taxon>
        <taxon>Alveolata</taxon>
        <taxon>Ciliophora</taxon>
        <taxon>Intramacronucleata</taxon>
        <taxon>Spirotrichea</taxon>
        <taxon>Stichotrichia</taxon>
        <taxon>Sporadotrichida</taxon>
        <taxon>Oxytrichidae</taxon>
        <taxon>Stylonychinae</taxon>
        <taxon>Stylonychia</taxon>
    </lineage>
</organism>
<reference evidence="2 3" key="1">
    <citation type="submission" date="2014-06" db="EMBL/GenBank/DDBJ databases">
        <authorList>
            <person name="Swart Estienne"/>
        </authorList>
    </citation>
    <scope>NUCLEOTIDE SEQUENCE [LARGE SCALE GENOMIC DNA]</scope>
    <source>
        <strain evidence="2 3">130c</strain>
    </source>
</reference>
<dbReference type="Proteomes" id="UP000039865">
    <property type="component" value="Unassembled WGS sequence"/>
</dbReference>
<protein>
    <submittedName>
        <fullName evidence="2">Uncharacterized protein</fullName>
    </submittedName>
</protein>
<dbReference type="EMBL" id="CCKQ01003483">
    <property type="protein sequence ID" value="CDW74598.1"/>
    <property type="molecule type" value="Genomic_DNA"/>
</dbReference>
<dbReference type="InParanoid" id="A0A077ZZE7"/>
<sequence>MILVNVARALYFIFRAIFCNWQQTNEDFGLEYFIQEKGQDQNENYFEEARKSTLKRSQTKQQTKDSVVNDVQLLWTKVMDTLGKYNKIIEYVASKRVNMYINLFNATSNGQTQLDTIEKYCIIKDLREQIHSFSEKLSLVQTKKRNMSINTHYYGIRNIARKDDSNQNLTMQQSLLDGYSNNLNFKNFRMNAINIGDEESQSMSNTSFDQLKLEDDVDEFMSKWQVCKDILEKFTVRPQIQNQQQPQQSYISQDQIQQYIFELYVSEILDTNNKQEFEDYLSKSDNFTAQDQKYLNQINEILFKREVEMYNQKSMEQQKYLEQIQIEAQQKIKTLDFETTQIKMKFQQEGQYERYEKVKDERKSIGNQGYVISPSNEIIEIFSNLNILTDKQQLRVDQALLDLQNINAKFNQDENQAKILLHQMEKLENDQKIIQ</sequence>
<evidence type="ECO:0000256" key="1">
    <source>
        <dbReference type="SAM" id="Coils"/>
    </source>
</evidence>
<feature type="coiled-coil region" evidence="1">
    <location>
        <begin position="396"/>
        <end position="430"/>
    </location>
</feature>
<accession>A0A077ZZE7</accession>
<evidence type="ECO:0000313" key="2">
    <source>
        <dbReference type="EMBL" id="CDW74598.1"/>
    </source>
</evidence>
<dbReference type="AlphaFoldDB" id="A0A077ZZE7"/>
<gene>
    <name evidence="2" type="primary">Contig8086.g8622</name>
    <name evidence="2" type="ORF">STYLEM_3579</name>
</gene>